<keyword evidence="2" id="KW-1185">Reference proteome</keyword>
<protein>
    <submittedName>
        <fullName evidence="1">Uncharacterized protein</fullName>
    </submittedName>
</protein>
<evidence type="ECO:0000313" key="1">
    <source>
        <dbReference type="EMBL" id="KAF2875097.1"/>
    </source>
</evidence>
<reference evidence="1 2" key="1">
    <citation type="submission" date="2020-01" db="EMBL/GenBank/DDBJ databases">
        <authorList>
            <consortium name="DOE Joint Genome Institute"/>
            <person name="Haridas S."/>
            <person name="Albert R."/>
            <person name="Binder M."/>
            <person name="Bloem J."/>
            <person name="Labutti K."/>
            <person name="Salamov A."/>
            <person name="Andreopoulos B."/>
            <person name="Baker S.E."/>
            <person name="Barry K."/>
            <person name="Bills G."/>
            <person name="Bluhm B.H."/>
            <person name="Cannon C."/>
            <person name="Castanera R."/>
            <person name="Culley D.E."/>
            <person name="Daum C."/>
            <person name="Ezra D."/>
            <person name="Gonzalez J.B."/>
            <person name="Henrissat B."/>
            <person name="Kuo A."/>
            <person name="Liang C."/>
            <person name="Lipzen A."/>
            <person name="Lutzoni F."/>
            <person name="Magnuson J."/>
            <person name="Mondo S."/>
            <person name="Nolan M."/>
            <person name="Ohm R."/>
            <person name="Pangilinan J."/>
            <person name="Park H.-J.H."/>
            <person name="Ramirez L."/>
            <person name="Alfaro M."/>
            <person name="Sun H."/>
            <person name="Tritt A."/>
            <person name="Yoshinaga Y."/>
            <person name="Zwiers L.-H.L."/>
            <person name="Turgeon B.G."/>
            <person name="Goodwin S.B."/>
            <person name="Spatafora J.W."/>
            <person name="Crous P.W."/>
            <person name="Grigoriev I.V."/>
        </authorList>
    </citation>
    <scope>NUCLEOTIDE SEQUENCE [LARGE SCALE GENOMIC DNA]</scope>
    <source>
        <strain evidence="1 2">CBS 611.86</strain>
    </source>
</reference>
<comment type="caution">
    <text evidence="1">The sequence shown here is derived from an EMBL/GenBank/DDBJ whole genome shotgun (WGS) entry which is preliminary data.</text>
</comment>
<gene>
    <name evidence="1" type="ORF">BDV95DRAFT_308171</name>
</gene>
<accession>A0A7C8IAZ5</accession>
<evidence type="ECO:0000313" key="2">
    <source>
        <dbReference type="Proteomes" id="UP000481861"/>
    </source>
</evidence>
<name>A0A7C8IAZ5_9PLEO</name>
<dbReference type="Proteomes" id="UP000481861">
    <property type="component" value="Unassembled WGS sequence"/>
</dbReference>
<organism evidence="1 2">
    <name type="scientific">Massariosphaeria phaeospora</name>
    <dbReference type="NCBI Taxonomy" id="100035"/>
    <lineage>
        <taxon>Eukaryota</taxon>
        <taxon>Fungi</taxon>
        <taxon>Dikarya</taxon>
        <taxon>Ascomycota</taxon>
        <taxon>Pezizomycotina</taxon>
        <taxon>Dothideomycetes</taxon>
        <taxon>Pleosporomycetidae</taxon>
        <taxon>Pleosporales</taxon>
        <taxon>Pleosporales incertae sedis</taxon>
        <taxon>Massariosphaeria</taxon>
    </lineage>
</organism>
<sequence>MSDFSFVCRTEVQKLCSAATPSFSSPNDARIGMGSARKERRATVQCGECTSLGLSLALQPPGLNQHTNGSTFLETPSLASVPIPADLRLAPAPAWRQIPLSDPVRYKRITGPWRRTGIGIHTAVDLRRLRPSNDDAKRSSLNRRGCERPVMACTGGLASALTHFDGFISQTYGTNCFL</sequence>
<dbReference type="EMBL" id="JAADJZ010000005">
    <property type="protein sequence ID" value="KAF2875097.1"/>
    <property type="molecule type" value="Genomic_DNA"/>
</dbReference>
<dbReference type="AlphaFoldDB" id="A0A7C8IAZ5"/>
<proteinExistence type="predicted"/>